<dbReference type="SUPFAM" id="SSF52540">
    <property type="entry name" value="P-loop containing nucleoside triphosphate hydrolases"/>
    <property type="match status" value="1"/>
</dbReference>
<sequence length="984" mass="110582">MARTQPQGKKEERGLRLLSLDGGGIRGLSELLILKEIMYRIQQEEGLEKLPRPCKYFDLIGGTSTGGIIAIMLGRLGMSLDEAISAYSALVEEVFSHPKYTFWNGKFRSTLFEQTIKDIVAKQTHFEDTKMLDDGPQRSGCKTFVCAMPALNMSPAIPRLFRSYQAPKNQAHNCTIWEAARATSASPRFFKRIVIGSQGSTEPYVDGGFGCNNPIIQVLEEANLMYPGRKVSCIVSLGTGHPKTIRIPKSSLFQKVLPSNILRAMQGMAMDCEREAQTVAKRFRLRPDVYFRLNVEQGMQGVHLEQWERLQEVTAHTRQYLATPDVDNRIEPLVTALREKVKTAPVPVAEVVGAVKAEVKSVIRLKTCPQPSPVFTGRGNVITQMTEHFAEDMGKRHIYVLYGLGGAGKSQIAYKFVQTSQTEPKGSRFSEVFFVDATSPETIRTDMENIARVKCEGGETVEDALRWLADEKKEWLILFNNADDTSLNLSQYFPQCAHGNILITTRNPQLRRYAPKANHQVADMEPDEAKDLLIRIVDPPTKGPSHTNGDQALSLVKELGFFALAIVQAGAYIANTNISIEEYLKLYARCRGELLEEYKDQVQKVDDYEWTVYTTWIISFQRLSKEAAKFLQLCAFLHHDGISESIFEKGATQLASYHPALQDEAQHFEDARQFIDHFKSAREDWDPLKFRKTVSEVQSYSLIDYDAPNQVYFIHPLVWEWTRTKMVSDTKATCTAMQCILGMSVSSELKMEDFAFRRGLVRHIDSALADGKVTGSDIAERFGRVLGEAGRWDDAEALEDPVVGFRKESLGMDHPDTLTSIANLATIYLNQKRLEEAQELELIVMEGRRKVLGVNDPKTLAAMNNLASIYSRQGRWKEAKALHVEVLKTKRQVLGERHPSTLTSMSNLAWIHCKQGLLDEAEKLQSFVLESRTEEFGEQHPSTLAAMGHLATTLKKKGRAEAAGALERKKAELEKKNEVVLSAA</sequence>
<evidence type="ECO:0000256" key="1">
    <source>
        <dbReference type="ARBA" id="ARBA00022801"/>
    </source>
</evidence>
<name>A0A166BUJ8_9AGAM</name>
<organism evidence="6 7">
    <name type="scientific">Sistotremastrum suecicum HHB10207 ss-3</name>
    <dbReference type="NCBI Taxonomy" id="1314776"/>
    <lineage>
        <taxon>Eukaryota</taxon>
        <taxon>Fungi</taxon>
        <taxon>Dikarya</taxon>
        <taxon>Basidiomycota</taxon>
        <taxon>Agaricomycotina</taxon>
        <taxon>Agaricomycetes</taxon>
        <taxon>Sistotremastrales</taxon>
        <taxon>Sistotremastraceae</taxon>
        <taxon>Sistotremastrum</taxon>
    </lineage>
</organism>
<accession>A0A166BUJ8</accession>
<keyword evidence="7" id="KW-1185">Reference proteome</keyword>
<dbReference type="InterPro" id="IPR027417">
    <property type="entry name" value="P-loop_NTPase"/>
</dbReference>
<evidence type="ECO:0000313" key="6">
    <source>
        <dbReference type="EMBL" id="KZT36762.1"/>
    </source>
</evidence>
<dbReference type="Pfam" id="PF13424">
    <property type="entry name" value="TPR_12"/>
    <property type="match status" value="1"/>
</dbReference>
<feature type="short sequence motif" description="DGA/G" evidence="4">
    <location>
        <begin position="206"/>
        <end position="208"/>
    </location>
</feature>
<evidence type="ECO:0000256" key="3">
    <source>
        <dbReference type="ARBA" id="ARBA00023098"/>
    </source>
</evidence>
<keyword evidence="1 4" id="KW-0378">Hydrolase</keyword>
<dbReference type="AlphaFoldDB" id="A0A166BUJ8"/>
<dbReference type="GO" id="GO:0016020">
    <property type="term" value="C:membrane"/>
    <property type="evidence" value="ECO:0007669"/>
    <property type="project" value="TreeGrafter"/>
</dbReference>
<dbReference type="GO" id="GO:0046486">
    <property type="term" value="P:glycerolipid metabolic process"/>
    <property type="evidence" value="ECO:0007669"/>
    <property type="project" value="UniProtKB-ARBA"/>
</dbReference>
<reference evidence="6 7" key="1">
    <citation type="journal article" date="2016" name="Mol. Biol. Evol.">
        <title>Comparative Genomics of Early-Diverging Mushroom-Forming Fungi Provides Insights into the Origins of Lignocellulose Decay Capabilities.</title>
        <authorList>
            <person name="Nagy L.G."/>
            <person name="Riley R."/>
            <person name="Tritt A."/>
            <person name="Adam C."/>
            <person name="Daum C."/>
            <person name="Floudas D."/>
            <person name="Sun H."/>
            <person name="Yadav J.S."/>
            <person name="Pangilinan J."/>
            <person name="Larsson K.H."/>
            <person name="Matsuura K."/>
            <person name="Barry K."/>
            <person name="Labutti K."/>
            <person name="Kuo R."/>
            <person name="Ohm R.A."/>
            <person name="Bhattacharya S.S."/>
            <person name="Shirouzu T."/>
            <person name="Yoshinaga Y."/>
            <person name="Martin F.M."/>
            <person name="Grigoriev I.V."/>
            <person name="Hibbett D.S."/>
        </authorList>
    </citation>
    <scope>NUCLEOTIDE SEQUENCE [LARGE SCALE GENOMIC DNA]</scope>
    <source>
        <strain evidence="6 7">HHB10207 ss-3</strain>
    </source>
</reference>
<dbReference type="InterPro" id="IPR056681">
    <property type="entry name" value="DUF7779"/>
</dbReference>
<dbReference type="Pfam" id="PF25000">
    <property type="entry name" value="DUF7779"/>
    <property type="match status" value="1"/>
</dbReference>
<feature type="active site" description="Proton acceptor" evidence="4">
    <location>
        <position position="206"/>
    </location>
</feature>
<keyword evidence="2 4" id="KW-0442">Lipid degradation</keyword>
<feature type="short sequence motif" description="GXSXG" evidence="4">
    <location>
        <begin position="62"/>
        <end position="66"/>
    </location>
</feature>
<evidence type="ECO:0000256" key="2">
    <source>
        <dbReference type="ARBA" id="ARBA00022963"/>
    </source>
</evidence>
<dbReference type="OrthoDB" id="3259098at2759"/>
<dbReference type="InterPro" id="IPR011990">
    <property type="entry name" value="TPR-like_helical_dom_sf"/>
</dbReference>
<dbReference type="Pfam" id="PF00931">
    <property type="entry name" value="NB-ARC"/>
    <property type="match status" value="1"/>
</dbReference>
<dbReference type="Gene3D" id="3.40.1090.10">
    <property type="entry name" value="Cytosolic phospholipase A2 catalytic domain"/>
    <property type="match status" value="1"/>
</dbReference>
<proteinExistence type="predicted"/>
<dbReference type="SUPFAM" id="SSF52151">
    <property type="entry name" value="FabD/lysophospholipase-like"/>
    <property type="match status" value="1"/>
</dbReference>
<protein>
    <submittedName>
        <fullName evidence="6">FabD/lysophospholipase-like protein</fullName>
    </submittedName>
</protein>
<keyword evidence="3 4" id="KW-0443">Lipid metabolism</keyword>
<dbReference type="Gene3D" id="3.40.50.300">
    <property type="entry name" value="P-loop containing nucleotide triphosphate hydrolases"/>
    <property type="match status" value="1"/>
</dbReference>
<feature type="domain" description="PNPLA" evidence="5">
    <location>
        <begin position="18"/>
        <end position="219"/>
    </location>
</feature>
<dbReference type="InterPro" id="IPR016035">
    <property type="entry name" value="Acyl_Trfase/lysoPLipase"/>
</dbReference>
<evidence type="ECO:0000259" key="5">
    <source>
        <dbReference type="PROSITE" id="PS51635"/>
    </source>
</evidence>
<dbReference type="CDD" id="cd07216">
    <property type="entry name" value="Pat17_PNPLA8_PNPLA9_like3"/>
    <property type="match status" value="1"/>
</dbReference>
<dbReference type="Gene3D" id="1.25.40.10">
    <property type="entry name" value="Tetratricopeptide repeat domain"/>
    <property type="match status" value="1"/>
</dbReference>
<dbReference type="GO" id="GO:0043531">
    <property type="term" value="F:ADP binding"/>
    <property type="evidence" value="ECO:0007669"/>
    <property type="project" value="InterPro"/>
</dbReference>
<dbReference type="STRING" id="1314776.A0A166BUJ8"/>
<dbReference type="GO" id="GO:0047499">
    <property type="term" value="F:calcium-independent phospholipase A2 activity"/>
    <property type="evidence" value="ECO:0007669"/>
    <property type="project" value="TreeGrafter"/>
</dbReference>
<dbReference type="GO" id="GO:0019369">
    <property type="term" value="P:arachidonate metabolic process"/>
    <property type="evidence" value="ECO:0007669"/>
    <property type="project" value="TreeGrafter"/>
</dbReference>
<dbReference type="EMBL" id="KV428099">
    <property type="protein sequence ID" value="KZT36762.1"/>
    <property type="molecule type" value="Genomic_DNA"/>
</dbReference>
<dbReference type="Pfam" id="PF01734">
    <property type="entry name" value="Patatin"/>
    <property type="match status" value="1"/>
</dbReference>
<dbReference type="InterPro" id="IPR002182">
    <property type="entry name" value="NB-ARC"/>
</dbReference>
<feature type="short sequence motif" description="GXGXXG" evidence="4">
    <location>
        <begin position="22"/>
        <end position="27"/>
    </location>
</feature>
<dbReference type="PANTHER" id="PTHR24185">
    <property type="entry name" value="CALCIUM-INDEPENDENT PHOSPHOLIPASE A2-GAMMA"/>
    <property type="match status" value="1"/>
</dbReference>
<dbReference type="InterPro" id="IPR002641">
    <property type="entry name" value="PNPLA_dom"/>
</dbReference>
<dbReference type="GO" id="GO:0016042">
    <property type="term" value="P:lipid catabolic process"/>
    <property type="evidence" value="ECO:0007669"/>
    <property type="project" value="UniProtKB-UniRule"/>
</dbReference>
<dbReference type="PROSITE" id="PS51635">
    <property type="entry name" value="PNPLA"/>
    <property type="match status" value="1"/>
</dbReference>
<dbReference type="PANTHER" id="PTHR24185:SF1">
    <property type="entry name" value="CALCIUM-INDEPENDENT PHOSPHOLIPASE A2-GAMMA"/>
    <property type="match status" value="1"/>
</dbReference>
<dbReference type="SUPFAM" id="SSF48452">
    <property type="entry name" value="TPR-like"/>
    <property type="match status" value="2"/>
</dbReference>
<feature type="active site" description="Nucleophile" evidence="4">
    <location>
        <position position="64"/>
    </location>
</feature>
<gene>
    <name evidence="6" type="ORF">SISSUDRAFT_922647</name>
</gene>
<evidence type="ECO:0000256" key="4">
    <source>
        <dbReference type="PROSITE-ProRule" id="PRU01161"/>
    </source>
</evidence>
<evidence type="ECO:0000313" key="7">
    <source>
        <dbReference type="Proteomes" id="UP000076798"/>
    </source>
</evidence>
<dbReference type="Proteomes" id="UP000076798">
    <property type="component" value="Unassembled WGS sequence"/>
</dbReference>
<dbReference type="Pfam" id="PF13374">
    <property type="entry name" value="TPR_10"/>
    <property type="match status" value="2"/>
</dbReference>